<dbReference type="KEGG" id="hsu:HLASF_1390"/>
<protein>
    <recommendedName>
        <fullName evidence="7">Transcriptional regulator</fullName>
    </recommendedName>
</protein>
<dbReference type="PATRIC" id="fig|1604004.4.peg.1456"/>
<feature type="domain" description="Transcriptional regulator TbsP N-terminal" evidence="1">
    <location>
        <begin position="3"/>
        <end position="146"/>
    </location>
</feature>
<evidence type="ECO:0000313" key="4">
    <source>
        <dbReference type="EMBL" id="ALG82268.1"/>
    </source>
</evidence>
<dbReference type="InterPro" id="IPR043859">
    <property type="entry name" value="TbsP-like_N"/>
</dbReference>
<reference evidence="5" key="2">
    <citation type="submission" date="2015-05" db="EMBL/GenBank/DDBJ databases">
        <title>Complete genome sequence of Halanaeroarchaeum sulfurireducens type strain M27-SA2, a sulfate-reducer haloarchaeon from marine anoxic lake Medee.</title>
        <authorList>
            <person name="Messina E."/>
            <person name="Kublanov I.V."/>
            <person name="Toshchakov S."/>
            <person name="Arcadi E."/>
            <person name="La Spada G."/>
            <person name="La Cono V."/>
            <person name="Yakimov M.M."/>
        </authorList>
    </citation>
    <scope>NUCLEOTIDE SEQUENCE [LARGE SCALE GENOMIC DNA]</scope>
    <source>
        <strain evidence="5">M27-SA2</strain>
    </source>
</reference>
<dbReference type="Proteomes" id="UP000060390">
    <property type="component" value="Chromosome"/>
</dbReference>
<dbReference type="InterPro" id="IPR056163">
    <property type="entry name" value="TbsP_C"/>
</dbReference>
<accession>A0A0F7PE30</accession>
<dbReference type="Pfam" id="PF19138">
    <property type="entry name" value="TbsP_N"/>
    <property type="match status" value="1"/>
</dbReference>
<name>A0A0F7PE30_9EURY</name>
<dbReference type="OrthoDB" id="193708at2157"/>
<evidence type="ECO:0000313" key="6">
    <source>
        <dbReference type="Proteomes" id="UP000069906"/>
    </source>
</evidence>
<keyword evidence="6" id="KW-1185">Reference proteome</keyword>
<gene>
    <name evidence="4" type="ORF">HLASA_1377</name>
    <name evidence="3" type="ORF">HLASF_1390</name>
</gene>
<evidence type="ECO:0008006" key="7">
    <source>
        <dbReference type="Google" id="ProtNLM"/>
    </source>
</evidence>
<dbReference type="GeneID" id="26010721"/>
<organism evidence="3 6">
    <name type="scientific">Halanaeroarchaeum sulfurireducens</name>
    <dbReference type="NCBI Taxonomy" id="1604004"/>
    <lineage>
        <taxon>Archaea</taxon>
        <taxon>Methanobacteriati</taxon>
        <taxon>Methanobacteriota</taxon>
        <taxon>Stenosarchaea group</taxon>
        <taxon>Halobacteria</taxon>
        <taxon>Halobacteriales</taxon>
        <taxon>Halobacteriaceae</taxon>
        <taxon>Halanaeroarchaeum</taxon>
    </lineage>
</organism>
<dbReference type="AlphaFoldDB" id="A0A0F7PE30"/>
<evidence type="ECO:0000313" key="5">
    <source>
        <dbReference type="Proteomes" id="UP000060390"/>
    </source>
</evidence>
<dbReference type="EMBL" id="CP008874">
    <property type="protein sequence ID" value="AKH97874.1"/>
    <property type="molecule type" value="Genomic_DNA"/>
</dbReference>
<evidence type="ECO:0000313" key="3">
    <source>
        <dbReference type="EMBL" id="AKH97874.1"/>
    </source>
</evidence>
<evidence type="ECO:0000259" key="2">
    <source>
        <dbReference type="Pfam" id="PF23336"/>
    </source>
</evidence>
<dbReference type="RefSeq" id="WP_050048586.1">
    <property type="nucleotide sequence ID" value="NZ_CP008874.1"/>
</dbReference>
<feature type="domain" description="Transcriptional regulator TbsP-like C-terminal" evidence="2">
    <location>
        <begin position="147"/>
        <end position="266"/>
    </location>
</feature>
<dbReference type="HOGENOM" id="CLU_078972_0_0_2"/>
<dbReference type="STRING" id="1604004.HLASA_1377"/>
<reference evidence="3 6" key="1">
    <citation type="journal article" date="2015" name="ISME J.">
        <title>Elemental sulfur and acetate can support life of a novel strictly anaerobic haloarchaeon.</title>
        <authorList>
            <person name="Sorokin D.Y."/>
            <person name="Kublanov I.V."/>
            <person name="Gavrilov S.N."/>
            <person name="Rojo D."/>
            <person name="Roman P."/>
            <person name="Golyshin P.N."/>
            <person name="Slepak V.Z."/>
            <person name="Smedile F."/>
            <person name="Ferrer M."/>
            <person name="Messina E."/>
            <person name="La Cono V."/>
            <person name="Yakimov M.M."/>
        </authorList>
    </citation>
    <scope>NUCLEOTIDE SEQUENCE [LARGE SCALE GENOMIC DNA]</scope>
    <source>
        <strain evidence="3 6">HSR2</strain>
    </source>
</reference>
<dbReference type="Proteomes" id="UP000069906">
    <property type="component" value="Chromosome"/>
</dbReference>
<dbReference type="Pfam" id="PF23336">
    <property type="entry name" value="HTH_TbsP_C"/>
    <property type="match status" value="1"/>
</dbReference>
<sequence length="273" mass="28973">MTAPLLGTAVTEILDAVLDDGPDHFFVVNPSARAFEQLTDAAVAIEGDLPPMRVLADEDVLKDVMADFLVASRAADLLADGTLSLRTLSGDAHCSIIVSEERTVALVEVDELVGGLSTNDAEFVDVTADAVESDWESADSFSVRTPPISEVSETLESAIGDDARADFHAMLDVLDTEGDDEHEVDEVVVSLLVAAKNGVLLYDISKWGEDVGIASKATFSRTKTKLEDVGLVDTEKVPIDVGRPRLRLRLAGGLDPDDDPATVVQSAIDVLSA</sequence>
<dbReference type="NCBIfam" id="NF047393">
    <property type="entry name" value="TransRegTbspHalo"/>
    <property type="match status" value="1"/>
</dbReference>
<dbReference type="EMBL" id="CP011564">
    <property type="protein sequence ID" value="ALG82268.1"/>
    <property type="molecule type" value="Genomic_DNA"/>
</dbReference>
<reference evidence="4 5" key="3">
    <citation type="journal article" date="2016" name="Stand. Genomic Sci.">
        <title>Complete genome sequence of 'Halanaeroarchaeum sulfurireducens' M27-SA2, a sulfur-reducing and acetate-oxidizing haloarchaeon from the deep-sea hypersaline anoxic lake Medee.</title>
        <authorList>
            <person name="Messina E."/>
            <person name="Sorokin D.Y."/>
            <person name="Kublanov I.V."/>
            <person name="Toshchakov S."/>
            <person name="Lopatina A."/>
            <person name="Arcadi E."/>
            <person name="Smedile F."/>
            <person name="La Spada G."/>
            <person name="La Cono V."/>
            <person name="Yakimov M.M."/>
        </authorList>
    </citation>
    <scope>NUCLEOTIDE SEQUENCE [LARGE SCALE GENOMIC DNA]</scope>
    <source>
        <strain evidence="4 5">M27-SA2</strain>
    </source>
</reference>
<proteinExistence type="predicted"/>
<dbReference type="KEGG" id="hsf:HLASA_1377"/>
<evidence type="ECO:0000259" key="1">
    <source>
        <dbReference type="Pfam" id="PF19138"/>
    </source>
</evidence>